<dbReference type="RefSeq" id="WP_184678228.1">
    <property type="nucleotide sequence ID" value="NZ_JACHGY010000001.1"/>
</dbReference>
<evidence type="ECO:0000256" key="10">
    <source>
        <dbReference type="SAM" id="MobiDB-lite"/>
    </source>
</evidence>
<dbReference type="SUPFAM" id="SSF55874">
    <property type="entry name" value="ATPase domain of HSP90 chaperone/DNA topoisomerase II/histidine kinase"/>
    <property type="match status" value="1"/>
</dbReference>
<keyword evidence="8" id="KW-0902">Two-component regulatory system</keyword>
<evidence type="ECO:0000256" key="2">
    <source>
        <dbReference type="ARBA" id="ARBA00012438"/>
    </source>
</evidence>
<dbReference type="InterPro" id="IPR036097">
    <property type="entry name" value="HisK_dim/P_sf"/>
</dbReference>
<reference evidence="12 13" key="1">
    <citation type="submission" date="2020-08" db="EMBL/GenBank/DDBJ databases">
        <title>Genomic Encyclopedia of Type Strains, Phase IV (KMG-IV): sequencing the most valuable type-strain genomes for metagenomic binning, comparative biology and taxonomic classification.</title>
        <authorList>
            <person name="Goeker M."/>
        </authorList>
    </citation>
    <scope>NUCLEOTIDE SEQUENCE [LARGE SCALE GENOMIC DNA]</scope>
    <source>
        <strain evidence="12 13">DSM 103725</strain>
    </source>
</reference>
<feature type="region of interest" description="Disordered" evidence="10">
    <location>
        <begin position="293"/>
        <end position="312"/>
    </location>
</feature>
<keyword evidence="13" id="KW-1185">Reference proteome</keyword>
<dbReference type="AlphaFoldDB" id="A0A7X0H9P5"/>
<dbReference type="Gene3D" id="3.30.565.10">
    <property type="entry name" value="Histidine kinase-like ATPase, C-terminal domain"/>
    <property type="match status" value="1"/>
</dbReference>
<dbReference type="CDD" id="cd00075">
    <property type="entry name" value="HATPase"/>
    <property type="match status" value="1"/>
</dbReference>
<evidence type="ECO:0000256" key="7">
    <source>
        <dbReference type="ARBA" id="ARBA00022840"/>
    </source>
</evidence>
<dbReference type="Gene3D" id="1.10.287.130">
    <property type="match status" value="1"/>
</dbReference>
<keyword evidence="9" id="KW-0175">Coiled coil</keyword>
<dbReference type="InterPro" id="IPR036890">
    <property type="entry name" value="HATPase_C_sf"/>
</dbReference>
<dbReference type="SUPFAM" id="SSF47384">
    <property type="entry name" value="Homodimeric domain of signal transducing histidine kinase"/>
    <property type="match status" value="1"/>
</dbReference>
<evidence type="ECO:0000256" key="3">
    <source>
        <dbReference type="ARBA" id="ARBA00022553"/>
    </source>
</evidence>
<dbReference type="EMBL" id="JACHGY010000001">
    <property type="protein sequence ID" value="MBB6430731.1"/>
    <property type="molecule type" value="Genomic_DNA"/>
</dbReference>
<dbReference type="CDD" id="cd00082">
    <property type="entry name" value="HisKA"/>
    <property type="match status" value="1"/>
</dbReference>
<evidence type="ECO:0000256" key="8">
    <source>
        <dbReference type="ARBA" id="ARBA00023012"/>
    </source>
</evidence>
<dbReference type="Pfam" id="PF00512">
    <property type="entry name" value="HisKA"/>
    <property type="match status" value="1"/>
</dbReference>
<evidence type="ECO:0000256" key="4">
    <source>
        <dbReference type="ARBA" id="ARBA00022679"/>
    </source>
</evidence>
<dbReference type="InterPro" id="IPR005467">
    <property type="entry name" value="His_kinase_dom"/>
</dbReference>
<protein>
    <recommendedName>
        <fullName evidence="2">histidine kinase</fullName>
        <ecNumber evidence="2">2.7.13.3</ecNumber>
    </recommendedName>
</protein>
<dbReference type="PRINTS" id="PR00344">
    <property type="entry name" value="BCTRLSENSOR"/>
</dbReference>
<dbReference type="PANTHER" id="PTHR43065">
    <property type="entry name" value="SENSOR HISTIDINE KINASE"/>
    <property type="match status" value="1"/>
</dbReference>
<dbReference type="GO" id="GO:0005524">
    <property type="term" value="F:ATP binding"/>
    <property type="evidence" value="ECO:0007669"/>
    <property type="project" value="UniProtKB-KW"/>
</dbReference>
<gene>
    <name evidence="12" type="ORF">HNQ40_002537</name>
</gene>
<dbReference type="InterPro" id="IPR003594">
    <property type="entry name" value="HATPase_dom"/>
</dbReference>
<evidence type="ECO:0000256" key="5">
    <source>
        <dbReference type="ARBA" id="ARBA00022741"/>
    </source>
</evidence>
<dbReference type="Proteomes" id="UP000541810">
    <property type="component" value="Unassembled WGS sequence"/>
</dbReference>
<feature type="domain" description="Histidine kinase" evidence="11">
    <location>
        <begin position="80"/>
        <end position="291"/>
    </location>
</feature>
<dbReference type="InterPro" id="IPR003661">
    <property type="entry name" value="HisK_dim/P_dom"/>
</dbReference>
<evidence type="ECO:0000256" key="9">
    <source>
        <dbReference type="SAM" id="Coils"/>
    </source>
</evidence>
<comment type="catalytic activity">
    <reaction evidence="1">
        <text>ATP + protein L-histidine = ADP + protein N-phospho-L-histidine.</text>
        <dbReference type="EC" id="2.7.13.3"/>
    </reaction>
</comment>
<keyword evidence="6 12" id="KW-0418">Kinase</keyword>
<evidence type="ECO:0000259" key="11">
    <source>
        <dbReference type="PROSITE" id="PS50109"/>
    </source>
</evidence>
<keyword evidence="7" id="KW-0067">ATP-binding</keyword>
<keyword evidence="3" id="KW-0597">Phosphoprotein</keyword>
<dbReference type="GO" id="GO:0000155">
    <property type="term" value="F:phosphorelay sensor kinase activity"/>
    <property type="evidence" value="ECO:0007669"/>
    <property type="project" value="InterPro"/>
</dbReference>
<dbReference type="Pfam" id="PF02518">
    <property type="entry name" value="HATPase_c"/>
    <property type="match status" value="1"/>
</dbReference>
<evidence type="ECO:0000256" key="1">
    <source>
        <dbReference type="ARBA" id="ARBA00000085"/>
    </source>
</evidence>
<dbReference type="PROSITE" id="PS50109">
    <property type="entry name" value="HIS_KIN"/>
    <property type="match status" value="1"/>
</dbReference>
<proteinExistence type="predicted"/>
<dbReference type="PANTHER" id="PTHR43065:SF10">
    <property type="entry name" value="PEROXIDE STRESS-ACTIVATED HISTIDINE KINASE MAK3"/>
    <property type="match status" value="1"/>
</dbReference>
<dbReference type="EC" id="2.7.13.3" evidence="2"/>
<dbReference type="SMART" id="SM00388">
    <property type="entry name" value="HisKA"/>
    <property type="match status" value="1"/>
</dbReference>
<evidence type="ECO:0000256" key="6">
    <source>
        <dbReference type="ARBA" id="ARBA00022777"/>
    </source>
</evidence>
<accession>A0A7X0H9P5</accession>
<evidence type="ECO:0000313" key="12">
    <source>
        <dbReference type="EMBL" id="MBB6430731.1"/>
    </source>
</evidence>
<name>A0A7X0H9P5_9BACT</name>
<sequence length="312" mass="32544">MASVAEHADGAGAGQAEAGVLAPEDLAEVIQAYSAVAERLQASHEALSGEVSRLQKELAAKNEQLERSKRLSALGEMAAGIAHEIRNPLAAIQLYAEMVADDLEPTQVSERSLCFAADNTQKIADAVRGLSAIVNDVLSFARQIEPKVRRLDAAEVFQRVVDAHRPAIEAQGVAVAVEVVDGVIEADPDLLHQALLNLVRNAVDAMAGRGGGRLTLSAGAGRVVLTDTGPGLPQEVVDRIFNPFFTTRSTGTGLGLAIVHRIVDAHGGAIAVHNHERHGGAVFTLDLPRSETSSAGGVGGMASESEVLESAV</sequence>
<keyword evidence="5" id="KW-0547">Nucleotide-binding</keyword>
<feature type="coiled-coil region" evidence="9">
    <location>
        <begin position="37"/>
        <end position="71"/>
    </location>
</feature>
<keyword evidence="4" id="KW-0808">Transferase</keyword>
<evidence type="ECO:0000313" key="13">
    <source>
        <dbReference type="Proteomes" id="UP000541810"/>
    </source>
</evidence>
<dbReference type="InterPro" id="IPR004358">
    <property type="entry name" value="Sig_transdc_His_kin-like_C"/>
</dbReference>
<dbReference type="SMART" id="SM00387">
    <property type="entry name" value="HATPase_c"/>
    <property type="match status" value="1"/>
</dbReference>
<comment type="caution">
    <text evidence="12">The sequence shown here is derived from an EMBL/GenBank/DDBJ whole genome shotgun (WGS) entry which is preliminary data.</text>
</comment>
<organism evidence="12 13">
    <name type="scientific">Algisphaera agarilytica</name>
    <dbReference type="NCBI Taxonomy" id="1385975"/>
    <lineage>
        <taxon>Bacteria</taxon>
        <taxon>Pseudomonadati</taxon>
        <taxon>Planctomycetota</taxon>
        <taxon>Phycisphaerae</taxon>
        <taxon>Phycisphaerales</taxon>
        <taxon>Phycisphaeraceae</taxon>
        <taxon>Algisphaera</taxon>
    </lineage>
</organism>